<evidence type="ECO:0000256" key="6">
    <source>
        <dbReference type="ARBA" id="ARBA00023242"/>
    </source>
</evidence>
<dbReference type="PROSITE" id="PS50090">
    <property type="entry name" value="MYB_LIKE"/>
    <property type="match status" value="1"/>
</dbReference>
<protein>
    <submittedName>
        <fullName evidence="9">Uncharacterized protein</fullName>
    </submittedName>
</protein>
<dbReference type="Proteomes" id="UP000834106">
    <property type="component" value="Chromosome 12"/>
</dbReference>
<keyword evidence="3" id="KW-0805">Transcription regulation</keyword>
<evidence type="ECO:0000259" key="7">
    <source>
        <dbReference type="PROSITE" id="PS50090"/>
    </source>
</evidence>
<sequence>MGKTPCCDKTKLKKGLWSAEEDATLRNYIKKYGTGGNWTTFPHKAGLNRCGKSCRLRWSVISSHLPGRTDNDVKNHWNSKLKKKPMAAAYGYHPAKNIDATTAVANATTTTMTTITDLLTSTTNTLVPTFSAQETSPIMPCLTDSRRYPSFSSSSRQDSAISGTFARLGENFMFGNGSFSKGIPMDDIGNGYSYEILSEIWSQEATIEGVPNLN</sequence>
<evidence type="ECO:0000259" key="8">
    <source>
        <dbReference type="PROSITE" id="PS51294"/>
    </source>
</evidence>
<keyword evidence="6" id="KW-0539">Nucleus</keyword>
<evidence type="ECO:0000256" key="1">
    <source>
        <dbReference type="ARBA" id="ARBA00004123"/>
    </source>
</evidence>
<keyword evidence="10" id="KW-1185">Reference proteome</keyword>
<dbReference type="GO" id="GO:0003677">
    <property type="term" value="F:DNA binding"/>
    <property type="evidence" value="ECO:0007669"/>
    <property type="project" value="UniProtKB-KW"/>
</dbReference>
<keyword evidence="2" id="KW-0677">Repeat</keyword>
<dbReference type="InterPro" id="IPR017930">
    <property type="entry name" value="Myb_dom"/>
</dbReference>
<dbReference type="SUPFAM" id="SSF46689">
    <property type="entry name" value="Homeodomain-like"/>
    <property type="match status" value="1"/>
</dbReference>
<organism evidence="9 10">
    <name type="scientific">Fraxinus pennsylvanica</name>
    <dbReference type="NCBI Taxonomy" id="56036"/>
    <lineage>
        <taxon>Eukaryota</taxon>
        <taxon>Viridiplantae</taxon>
        <taxon>Streptophyta</taxon>
        <taxon>Embryophyta</taxon>
        <taxon>Tracheophyta</taxon>
        <taxon>Spermatophyta</taxon>
        <taxon>Magnoliopsida</taxon>
        <taxon>eudicotyledons</taxon>
        <taxon>Gunneridae</taxon>
        <taxon>Pentapetalae</taxon>
        <taxon>asterids</taxon>
        <taxon>lamiids</taxon>
        <taxon>Lamiales</taxon>
        <taxon>Oleaceae</taxon>
        <taxon>Oleeae</taxon>
        <taxon>Fraxinus</taxon>
    </lineage>
</organism>
<evidence type="ECO:0000256" key="4">
    <source>
        <dbReference type="ARBA" id="ARBA00023125"/>
    </source>
</evidence>
<dbReference type="EMBL" id="OU503047">
    <property type="protein sequence ID" value="CAI9773134.1"/>
    <property type="molecule type" value="Genomic_DNA"/>
</dbReference>
<comment type="subcellular location">
    <subcellularLocation>
        <location evidence="1">Nucleus</location>
    </subcellularLocation>
</comment>
<dbReference type="Pfam" id="PF00249">
    <property type="entry name" value="Myb_DNA-binding"/>
    <property type="match status" value="1"/>
</dbReference>
<evidence type="ECO:0000256" key="2">
    <source>
        <dbReference type="ARBA" id="ARBA00022737"/>
    </source>
</evidence>
<accession>A0AAD1ZPG4</accession>
<dbReference type="CDD" id="cd00167">
    <property type="entry name" value="SANT"/>
    <property type="match status" value="1"/>
</dbReference>
<keyword evidence="4" id="KW-0238">DNA-binding</keyword>
<evidence type="ECO:0000313" key="10">
    <source>
        <dbReference type="Proteomes" id="UP000834106"/>
    </source>
</evidence>
<dbReference type="AlphaFoldDB" id="A0AAD1ZPG4"/>
<keyword evidence="5" id="KW-0804">Transcription</keyword>
<dbReference type="InterPro" id="IPR001005">
    <property type="entry name" value="SANT/Myb"/>
</dbReference>
<dbReference type="PANTHER" id="PTHR48000">
    <property type="entry name" value="OS09G0431300 PROTEIN"/>
    <property type="match status" value="1"/>
</dbReference>
<dbReference type="SMART" id="SM00717">
    <property type="entry name" value="SANT"/>
    <property type="match status" value="1"/>
</dbReference>
<dbReference type="GO" id="GO:0005634">
    <property type="term" value="C:nucleus"/>
    <property type="evidence" value="ECO:0007669"/>
    <property type="project" value="UniProtKB-SubCell"/>
</dbReference>
<dbReference type="PANTHER" id="PTHR48000:SF67">
    <property type="entry name" value="MYB-LIKE DNA-BINDING DOMAIN CONTAINING PROTEIN, EXPRESSED"/>
    <property type="match status" value="1"/>
</dbReference>
<dbReference type="FunFam" id="1.10.10.60:FF:000015">
    <property type="entry name" value="Transcription factor RAX3"/>
    <property type="match status" value="1"/>
</dbReference>
<gene>
    <name evidence="9" type="ORF">FPE_LOCUS20564</name>
</gene>
<evidence type="ECO:0000313" key="9">
    <source>
        <dbReference type="EMBL" id="CAI9773134.1"/>
    </source>
</evidence>
<feature type="domain" description="HTH myb-type" evidence="8">
    <location>
        <begin position="9"/>
        <end position="85"/>
    </location>
</feature>
<evidence type="ECO:0000256" key="3">
    <source>
        <dbReference type="ARBA" id="ARBA00023015"/>
    </source>
</evidence>
<reference evidence="9" key="1">
    <citation type="submission" date="2023-05" db="EMBL/GenBank/DDBJ databases">
        <authorList>
            <person name="Huff M."/>
        </authorList>
    </citation>
    <scope>NUCLEOTIDE SEQUENCE</scope>
</reference>
<proteinExistence type="predicted"/>
<feature type="domain" description="Myb-like" evidence="7">
    <location>
        <begin position="9"/>
        <end position="81"/>
    </location>
</feature>
<name>A0AAD1ZPG4_9LAMI</name>
<dbReference type="Gene3D" id="1.10.10.60">
    <property type="entry name" value="Homeodomain-like"/>
    <property type="match status" value="2"/>
</dbReference>
<dbReference type="PROSITE" id="PS51294">
    <property type="entry name" value="HTH_MYB"/>
    <property type="match status" value="1"/>
</dbReference>
<evidence type="ECO:0000256" key="5">
    <source>
        <dbReference type="ARBA" id="ARBA00023163"/>
    </source>
</evidence>
<dbReference type="InterPro" id="IPR009057">
    <property type="entry name" value="Homeodomain-like_sf"/>
</dbReference>